<dbReference type="InterPro" id="IPR038765">
    <property type="entry name" value="Papain-like_cys_pep_sf"/>
</dbReference>
<protein>
    <submittedName>
        <fullName evidence="2">Ubiquitin-like protease family profile domain-containing protein</fullName>
    </submittedName>
</protein>
<accession>A0A914UNT3</accession>
<dbReference type="AlphaFoldDB" id="A0A914UNT3"/>
<organism evidence="1 2">
    <name type="scientific">Plectus sambesii</name>
    <dbReference type="NCBI Taxonomy" id="2011161"/>
    <lineage>
        <taxon>Eukaryota</taxon>
        <taxon>Metazoa</taxon>
        <taxon>Ecdysozoa</taxon>
        <taxon>Nematoda</taxon>
        <taxon>Chromadorea</taxon>
        <taxon>Plectida</taxon>
        <taxon>Plectina</taxon>
        <taxon>Plectoidea</taxon>
        <taxon>Plectidae</taxon>
        <taxon>Plectus</taxon>
    </lineage>
</organism>
<proteinExistence type="predicted"/>
<sequence length="217" mass="25332">MFIGKTKYPQAISVIFMDKKSVQGSYLHSPQEFYHMSTTDCHVLYGGIRYPVDGLKCDFSNPDQNCLEAYSSFLRHCSQKSRSNNPTFSPDITYQSWIRWLPVFCFRGSHWLALIRTDGLYTYVDSLGEPFERYLPVATRVIFSGYGTRVDTLKRPIQSLDSTACGLYCLFFAFHLISRRLPFKTILTDVNFYARNVYDNDSFITEWYRVRCLDVEQ</sequence>
<name>A0A914UNT3_9BILA</name>
<reference evidence="2" key="1">
    <citation type="submission" date="2022-11" db="UniProtKB">
        <authorList>
            <consortium name="WormBaseParasite"/>
        </authorList>
    </citation>
    <scope>IDENTIFICATION</scope>
</reference>
<dbReference type="Proteomes" id="UP000887566">
    <property type="component" value="Unplaced"/>
</dbReference>
<keyword evidence="1" id="KW-1185">Reference proteome</keyword>
<evidence type="ECO:0000313" key="2">
    <source>
        <dbReference type="WBParaSite" id="PSAMB.scaffold11337size3432.g34067.t1"/>
    </source>
</evidence>
<evidence type="ECO:0000313" key="1">
    <source>
        <dbReference type="Proteomes" id="UP000887566"/>
    </source>
</evidence>
<dbReference type="WBParaSite" id="PSAMB.scaffold11337size3432.g34067.t1">
    <property type="protein sequence ID" value="PSAMB.scaffold11337size3432.g34067.t1"/>
    <property type="gene ID" value="PSAMB.scaffold11337size3432.g34067"/>
</dbReference>
<dbReference type="SUPFAM" id="SSF54001">
    <property type="entry name" value="Cysteine proteinases"/>
    <property type="match status" value="1"/>
</dbReference>